<dbReference type="GO" id="GO:0005886">
    <property type="term" value="C:plasma membrane"/>
    <property type="evidence" value="ECO:0007669"/>
    <property type="project" value="UniProtKB-SubCell"/>
</dbReference>
<keyword evidence="6 10" id="KW-1133">Transmembrane helix</keyword>
<feature type="transmembrane region" description="Helical" evidence="10">
    <location>
        <begin position="471"/>
        <end position="489"/>
    </location>
</feature>
<comment type="caution">
    <text evidence="12">The sequence shown here is derived from an EMBL/GenBank/DDBJ whole genome shotgun (WGS) entry which is preliminary data.</text>
</comment>
<organism evidence="12 13">
    <name type="scientific">Coleophoma cylindrospora</name>
    <dbReference type="NCBI Taxonomy" id="1849047"/>
    <lineage>
        <taxon>Eukaryota</taxon>
        <taxon>Fungi</taxon>
        <taxon>Dikarya</taxon>
        <taxon>Ascomycota</taxon>
        <taxon>Pezizomycotina</taxon>
        <taxon>Leotiomycetes</taxon>
        <taxon>Helotiales</taxon>
        <taxon>Dermateaceae</taxon>
        <taxon>Coleophoma</taxon>
    </lineage>
</organism>
<evidence type="ECO:0000259" key="11">
    <source>
        <dbReference type="PROSITE" id="PS50850"/>
    </source>
</evidence>
<dbReference type="PRINTS" id="PR01036">
    <property type="entry name" value="TCRTETB"/>
</dbReference>
<evidence type="ECO:0000256" key="6">
    <source>
        <dbReference type="ARBA" id="ARBA00022989"/>
    </source>
</evidence>
<feature type="region of interest" description="Disordered" evidence="9">
    <location>
        <begin position="1"/>
        <end position="32"/>
    </location>
</feature>
<evidence type="ECO:0000313" key="12">
    <source>
        <dbReference type="EMBL" id="RDW82455.1"/>
    </source>
</evidence>
<sequence length="715" mass="76625">MSRSSTPIEDPGMPPLQPSRSEPTRPSRTHHLHSFYSNVLAASDPPLRHLASNSTLRTQTSGKSNPSQTTSNRRAKQGVPFRPLSTTFEGQRHPGKPSLSITRNTKLWEPNDTSDIEELGSTVVDTRTITMSTMGREKPLLATPPEPVEEAEDSGEYPGSLVLGLLIVGICLSVFLISLDRTIITTAIPFITAEFSSTADIGWYGSGYLLTASAFQPLYGRIFMLFNIKWSFIMACLLFELGSLICGIAPNSLTLIIGRAVAGLGSAGILTGSFVVVAHSVPLKSRPVWTAVVGLMFGVGATVGPLLGGVFTDLVTWRWCFYFNLPVGGATIAAMVFFFHPARGTKTYEQQQSFFYRVLELDLMGNAILLGAAVMLFLALEYTNQQMPWGSAEVIGLLAGSGVTFIVFGVWQWWKADGALMPPRILTQRTIAASCAVAFFIYSAILIQSYYLPIWFQAIKGDSAIHSGVNMIPYVVANAVFSLLAGIFVSKNGYFTGPAILGCAIGTVGCGLLSTLEVDTSSSAWIGFEFLTSAGIGMAIQQGFTAVQTVLPLDEIPIGTAAVVAFQSLGGAIFVSVGNTILQGQLLSAADDNSLAGVDVQAVIAAGASAFRNQVSAEALPALLFVYNRALQKVFTAAIPLCGLAFVSALFLQWITVDKKGEESNEVIDEEAKIEAAPAAPLVAAEKLAEERHHKRSSTLSQYDTKQQIPHTLVE</sequence>
<feature type="transmembrane region" description="Helical" evidence="10">
    <location>
        <begin position="394"/>
        <end position="411"/>
    </location>
</feature>
<keyword evidence="3" id="KW-0813">Transport</keyword>
<dbReference type="FunFam" id="1.20.1250.20:FF:000196">
    <property type="entry name" value="MFS toxin efflux pump (AflT)"/>
    <property type="match status" value="1"/>
</dbReference>
<feature type="transmembrane region" description="Helical" evidence="10">
    <location>
        <begin position="363"/>
        <end position="382"/>
    </location>
</feature>
<evidence type="ECO:0000256" key="3">
    <source>
        <dbReference type="ARBA" id="ARBA00022448"/>
    </source>
</evidence>
<keyword evidence="5 10" id="KW-0812">Transmembrane</keyword>
<dbReference type="EMBL" id="PDLM01000003">
    <property type="protein sequence ID" value="RDW82455.1"/>
    <property type="molecule type" value="Genomic_DNA"/>
</dbReference>
<proteinExistence type="inferred from homology"/>
<dbReference type="PANTHER" id="PTHR23501">
    <property type="entry name" value="MAJOR FACILITATOR SUPERFAMILY"/>
    <property type="match status" value="1"/>
</dbReference>
<reference evidence="12 13" key="1">
    <citation type="journal article" date="2018" name="IMA Fungus">
        <title>IMA Genome-F 9: Draft genome sequence of Annulohypoxylon stygium, Aspergillus mulundensis, Berkeleyomyces basicola (syn. Thielaviopsis basicola), Ceratocystis smalleyi, two Cercospora beticola strains, Coleophoma cylindrospora, Fusarium fracticaudum, Phialophora cf. hyalina, and Morchella septimelata.</title>
        <authorList>
            <person name="Wingfield B.D."/>
            <person name="Bills G.F."/>
            <person name="Dong Y."/>
            <person name="Huang W."/>
            <person name="Nel W.J."/>
            <person name="Swalarsk-Parry B.S."/>
            <person name="Vaghefi N."/>
            <person name="Wilken P.M."/>
            <person name="An Z."/>
            <person name="de Beer Z.W."/>
            <person name="De Vos L."/>
            <person name="Chen L."/>
            <person name="Duong T.A."/>
            <person name="Gao Y."/>
            <person name="Hammerbacher A."/>
            <person name="Kikkert J.R."/>
            <person name="Li Y."/>
            <person name="Li H."/>
            <person name="Li K."/>
            <person name="Li Q."/>
            <person name="Liu X."/>
            <person name="Ma X."/>
            <person name="Naidoo K."/>
            <person name="Pethybridge S.J."/>
            <person name="Sun J."/>
            <person name="Steenkamp E.T."/>
            <person name="van der Nest M.A."/>
            <person name="van Wyk S."/>
            <person name="Wingfield M.J."/>
            <person name="Xiong C."/>
            <person name="Yue Q."/>
            <person name="Zhang X."/>
        </authorList>
    </citation>
    <scope>NUCLEOTIDE SEQUENCE [LARGE SCALE GENOMIC DNA]</scope>
    <source>
        <strain evidence="12 13">BP6252</strain>
    </source>
</reference>
<dbReference type="GO" id="GO:0022857">
    <property type="term" value="F:transmembrane transporter activity"/>
    <property type="evidence" value="ECO:0007669"/>
    <property type="project" value="InterPro"/>
</dbReference>
<dbReference type="Gene3D" id="1.20.1720.10">
    <property type="entry name" value="Multidrug resistance protein D"/>
    <property type="match status" value="1"/>
</dbReference>
<dbReference type="AlphaFoldDB" id="A0A3D8S7Z6"/>
<comment type="similarity">
    <text evidence="2">Belongs to the major facilitator superfamily. TCR/Tet family.</text>
</comment>
<evidence type="ECO:0000256" key="5">
    <source>
        <dbReference type="ARBA" id="ARBA00022692"/>
    </source>
</evidence>
<keyword evidence="13" id="KW-1185">Reference proteome</keyword>
<dbReference type="FunFam" id="1.20.1250.20:FF:000489">
    <property type="entry name" value="MFS general substrate transporter"/>
    <property type="match status" value="1"/>
</dbReference>
<feature type="transmembrane region" description="Helical" evidence="10">
    <location>
        <begin position="230"/>
        <end position="250"/>
    </location>
</feature>
<evidence type="ECO:0000256" key="9">
    <source>
        <dbReference type="SAM" id="MobiDB-lite"/>
    </source>
</evidence>
<dbReference type="FunFam" id="1.20.1720.10:FF:000012">
    <property type="entry name" value="MFS toxin efflux pump (AflT)"/>
    <property type="match status" value="1"/>
</dbReference>
<dbReference type="Pfam" id="PF07690">
    <property type="entry name" value="MFS_1"/>
    <property type="match status" value="1"/>
</dbReference>
<keyword evidence="8" id="KW-0325">Glycoprotein</keyword>
<dbReference type="Proteomes" id="UP000256645">
    <property type="component" value="Unassembled WGS sequence"/>
</dbReference>
<feature type="compositionally biased region" description="Polar residues" evidence="9">
    <location>
        <begin position="698"/>
        <end position="715"/>
    </location>
</feature>
<name>A0A3D8S7Z6_9HELO</name>
<feature type="transmembrane region" description="Helical" evidence="10">
    <location>
        <begin position="256"/>
        <end position="277"/>
    </location>
</feature>
<feature type="transmembrane region" description="Helical" evidence="10">
    <location>
        <begin position="289"/>
        <end position="311"/>
    </location>
</feature>
<feature type="compositionally biased region" description="Polar residues" evidence="9">
    <location>
        <begin position="53"/>
        <end position="72"/>
    </location>
</feature>
<feature type="transmembrane region" description="Helical" evidence="10">
    <location>
        <begin position="634"/>
        <end position="655"/>
    </location>
</feature>
<dbReference type="PANTHER" id="PTHR23501:SF49">
    <property type="entry name" value="MAJOR FACILITATOR SUPERFAMILY (MFS) PROFILE DOMAIN-CONTAINING PROTEIN"/>
    <property type="match status" value="1"/>
</dbReference>
<protein>
    <recommendedName>
        <fullName evidence="11">Major facilitator superfamily (MFS) profile domain-containing protein</fullName>
    </recommendedName>
</protein>
<accession>A0A3D8S7Z6</accession>
<dbReference type="PROSITE" id="PS50850">
    <property type="entry name" value="MFS"/>
    <property type="match status" value="1"/>
</dbReference>
<gene>
    <name evidence="12" type="ORF">BP6252_03567</name>
</gene>
<feature type="region of interest" description="Disordered" evidence="9">
    <location>
        <begin position="688"/>
        <end position="715"/>
    </location>
</feature>
<keyword evidence="7 10" id="KW-0472">Membrane</keyword>
<evidence type="ECO:0000256" key="2">
    <source>
        <dbReference type="ARBA" id="ARBA00007520"/>
    </source>
</evidence>
<comment type="subcellular location">
    <subcellularLocation>
        <location evidence="1">Cell membrane</location>
        <topology evidence="1">Multi-pass membrane protein</topology>
    </subcellularLocation>
</comment>
<dbReference type="OrthoDB" id="10021397at2759"/>
<evidence type="ECO:0000256" key="10">
    <source>
        <dbReference type="SAM" id="Phobius"/>
    </source>
</evidence>
<dbReference type="InterPro" id="IPR036259">
    <property type="entry name" value="MFS_trans_sf"/>
</dbReference>
<evidence type="ECO:0000256" key="8">
    <source>
        <dbReference type="ARBA" id="ARBA00023180"/>
    </source>
</evidence>
<feature type="transmembrane region" description="Helical" evidence="10">
    <location>
        <begin position="431"/>
        <end position="451"/>
    </location>
</feature>
<keyword evidence="4" id="KW-1003">Cell membrane</keyword>
<dbReference type="CDD" id="cd17502">
    <property type="entry name" value="MFS_Azr1_MDR_like"/>
    <property type="match status" value="1"/>
</dbReference>
<dbReference type="InterPro" id="IPR020846">
    <property type="entry name" value="MFS_dom"/>
</dbReference>
<dbReference type="Gene3D" id="1.20.1250.20">
    <property type="entry name" value="MFS general substrate transporter like domains"/>
    <property type="match status" value="1"/>
</dbReference>
<dbReference type="InterPro" id="IPR011701">
    <property type="entry name" value="MFS"/>
</dbReference>
<dbReference type="SUPFAM" id="SSF103473">
    <property type="entry name" value="MFS general substrate transporter"/>
    <property type="match status" value="1"/>
</dbReference>
<feature type="domain" description="Major facilitator superfamily (MFS) profile" evidence="11">
    <location>
        <begin position="166"/>
        <end position="660"/>
    </location>
</feature>
<evidence type="ECO:0000256" key="4">
    <source>
        <dbReference type="ARBA" id="ARBA00022475"/>
    </source>
</evidence>
<evidence type="ECO:0000256" key="1">
    <source>
        <dbReference type="ARBA" id="ARBA00004651"/>
    </source>
</evidence>
<evidence type="ECO:0000313" key="13">
    <source>
        <dbReference type="Proteomes" id="UP000256645"/>
    </source>
</evidence>
<feature type="region of interest" description="Disordered" evidence="9">
    <location>
        <begin position="53"/>
        <end position="105"/>
    </location>
</feature>
<evidence type="ECO:0000256" key="7">
    <source>
        <dbReference type="ARBA" id="ARBA00023136"/>
    </source>
</evidence>
<feature type="transmembrane region" description="Helical" evidence="10">
    <location>
        <begin position="157"/>
        <end position="179"/>
    </location>
</feature>
<feature type="transmembrane region" description="Helical" evidence="10">
    <location>
        <begin position="323"/>
        <end position="342"/>
    </location>
</feature>